<dbReference type="AlphaFoldDB" id="A0AAV4IM66"/>
<feature type="compositionally biased region" description="Gly residues" evidence="1">
    <location>
        <begin position="89"/>
        <end position="105"/>
    </location>
</feature>
<reference evidence="2 3" key="1">
    <citation type="journal article" date="2021" name="Elife">
        <title>Chloroplast acquisition without the gene transfer in kleptoplastic sea slugs, Plakobranchus ocellatus.</title>
        <authorList>
            <person name="Maeda T."/>
            <person name="Takahashi S."/>
            <person name="Yoshida T."/>
            <person name="Shimamura S."/>
            <person name="Takaki Y."/>
            <person name="Nagai Y."/>
            <person name="Toyoda A."/>
            <person name="Suzuki Y."/>
            <person name="Arimoto A."/>
            <person name="Ishii H."/>
            <person name="Satoh N."/>
            <person name="Nishiyama T."/>
            <person name="Hasebe M."/>
            <person name="Maruyama T."/>
            <person name="Minagawa J."/>
            <person name="Obokata J."/>
            <person name="Shigenobu S."/>
        </authorList>
    </citation>
    <scope>NUCLEOTIDE SEQUENCE [LARGE SCALE GENOMIC DNA]</scope>
</reference>
<gene>
    <name evidence="2" type="ORF">ElyMa_001341800</name>
</gene>
<evidence type="ECO:0000313" key="3">
    <source>
        <dbReference type="Proteomes" id="UP000762676"/>
    </source>
</evidence>
<accession>A0AAV4IM66</accession>
<evidence type="ECO:0000256" key="1">
    <source>
        <dbReference type="SAM" id="MobiDB-lite"/>
    </source>
</evidence>
<keyword evidence="3" id="KW-1185">Reference proteome</keyword>
<feature type="region of interest" description="Disordered" evidence="1">
    <location>
        <begin position="47"/>
        <end position="105"/>
    </location>
</feature>
<dbReference type="EMBL" id="BMAT01002661">
    <property type="protein sequence ID" value="GFS11205.1"/>
    <property type="molecule type" value="Genomic_DNA"/>
</dbReference>
<comment type="caution">
    <text evidence="2">The sequence shown here is derived from an EMBL/GenBank/DDBJ whole genome shotgun (WGS) entry which is preliminary data.</text>
</comment>
<protein>
    <submittedName>
        <fullName evidence="2">Uncharacterized protein</fullName>
    </submittedName>
</protein>
<proteinExistence type="predicted"/>
<organism evidence="2 3">
    <name type="scientific">Elysia marginata</name>
    <dbReference type="NCBI Taxonomy" id="1093978"/>
    <lineage>
        <taxon>Eukaryota</taxon>
        <taxon>Metazoa</taxon>
        <taxon>Spiralia</taxon>
        <taxon>Lophotrochozoa</taxon>
        <taxon>Mollusca</taxon>
        <taxon>Gastropoda</taxon>
        <taxon>Heterobranchia</taxon>
        <taxon>Euthyneura</taxon>
        <taxon>Panpulmonata</taxon>
        <taxon>Sacoglossa</taxon>
        <taxon>Placobranchoidea</taxon>
        <taxon>Plakobranchidae</taxon>
        <taxon>Elysia</taxon>
    </lineage>
</organism>
<name>A0AAV4IM66_9GAST</name>
<feature type="compositionally biased region" description="Low complexity" evidence="1">
    <location>
        <begin position="74"/>
        <end position="88"/>
    </location>
</feature>
<dbReference type="Proteomes" id="UP000762676">
    <property type="component" value="Unassembled WGS sequence"/>
</dbReference>
<sequence length="105" mass="10508">MATPIKDWSKLEVRAVLKLYLPGGPPDGGPARPLYLSPPAALTAPGEGGRFGCIKTSGDNGHPRGSAIKADPRSVSISPLSESSEAGAPEGGALGGGWGALGFID</sequence>
<evidence type="ECO:0000313" key="2">
    <source>
        <dbReference type="EMBL" id="GFS11205.1"/>
    </source>
</evidence>